<organism evidence="1 2">
    <name type="scientific">Bacteroides pyogenes F0041</name>
    <dbReference type="NCBI Taxonomy" id="1321819"/>
    <lineage>
        <taxon>Bacteria</taxon>
        <taxon>Pseudomonadati</taxon>
        <taxon>Bacteroidota</taxon>
        <taxon>Bacteroidia</taxon>
        <taxon>Bacteroidales</taxon>
        <taxon>Bacteroidaceae</taxon>
        <taxon>Bacteroides</taxon>
    </lineage>
</organism>
<comment type="caution">
    <text evidence="1">The sequence shown here is derived from an EMBL/GenBank/DDBJ whole genome shotgun (WGS) entry which is preliminary data.</text>
</comment>
<protein>
    <submittedName>
        <fullName evidence="1">Uncharacterized protein</fullName>
    </submittedName>
</protein>
<evidence type="ECO:0000313" key="2">
    <source>
        <dbReference type="Proteomes" id="UP000016496"/>
    </source>
</evidence>
<accession>U2CX43</accession>
<gene>
    <name evidence="1" type="ORF">HMPREF1981_00065</name>
</gene>
<proteinExistence type="predicted"/>
<reference evidence="1 2" key="1">
    <citation type="submission" date="2013-08" db="EMBL/GenBank/DDBJ databases">
        <authorList>
            <person name="Weinstock G."/>
            <person name="Sodergren E."/>
            <person name="Wylie T."/>
            <person name="Fulton L."/>
            <person name="Fulton R."/>
            <person name="Fronick C."/>
            <person name="O'Laughlin M."/>
            <person name="Godfrey J."/>
            <person name="Miner T."/>
            <person name="Herter B."/>
            <person name="Appelbaum E."/>
            <person name="Cordes M."/>
            <person name="Lek S."/>
            <person name="Wollam A."/>
            <person name="Pepin K.H."/>
            <person name="Palsikar V.B."/>
            <person name="Mitreva M."/>
            <person name="Wilson R.K."/>
        </authorList>
    </citation>
    <scope>NUCLEOTIDE SEQUENCE [LARGE SCALE GENOMIC DNA]</scope>
    <source>
        <strain evidence="1 2">F0041</strain>
    </source>
</reference>
<dbReference type="PATRIC" id="fig|1321819.3.peg.59"/>
<dbReference type="HOGENOM" id="CLU_2328040_0_0_10"/>
<name>U2CX43_9BACE</name>
<dbReference type="AlphaFoldDB" id="U2CX43"/>
<dbReference type="EMBL" id="AWSV01000008">
    <property type="protein sequence ID" value="ERI89130.1"/>
    <property type="molecule type" value="Genomic_DNA"/>
</dbReference>
<dbReference type="Proteomes" id="UP000016496">
    <property type="component" value="Unassembled WGS sequence"/>
</dbReference>
<dbReference type="RefSeq" id="WP_021644791.1">
    <property type="nucleotide sequence ID" value="NZ_KE993087.1"/>
</dbReference>
<sequence length="98" mass="11642">MDPMEIQEGKNLIAYCREKQQEALVFFINLYFNDSRETATKAVSHYMFCVIFSEYGAEIEAIKNDWRRNQYNQKGAYIAPVPEMFVKKFAKRLFNKLL</sequence>
<evidence type="ECO:0000313" key="1">
    <source>
        <dbReference type="EMBL" id="ERI89130.1"/>
    </source>
</evidence>